<dbReference type="Gene3D" id="3.40.50.150">
    <property type="entry name" value="Vaccinia Virus protein VP39"/>
    <property type="match status" value="2"/>
</dbReference>
<dbReference type="Pfam" id="PF13489">
    <property type="entry name" value="Methyltransf_23"/>
    <property type="match status" value="1"/>
</dbReference>
<proteinExistence type="predicted"/>
<dbReference type="AlphaFoldDB" id="A0AAU6U7B4"/>
<dbReference type="GO" id="GO:0008168">
    <property type="term" value="F:methyltransferase activity"/>
    <property type="evidence" value="ECO:0007669"/>
    <property type="project" value="UniProtKB-KW"/>
</dbReference>
<dbReference type="PANTHER" id="PTHR43861">
    <property type="entry name" value="TRANS-ACONITATE 2-METHYLTRANSFERASE-RELATED"/>
    <property type="match status" value="1"/>
</dbReference>
<protein>
    <submittedName>
        <fullName evidence="1">Class I SAM-dependent methyltransferase</fullName>
    </submittedName>
</protein>
<name>A0AAU6U7B4_UNCXX</name>
<accession>A0AAU6U7B4</accession>
<evidence type="ECO:0000313" key="1">
    <source>
        <dbReference type="EMBL" id="XAG69249.1"/>
    </source>
</evidence>
<dbReference type="InterPro" id="IPR029063">
    <property type="entry name" value="SAM-dependent_MTases_sf"/>
</dbReference>
<dbReference type="PANTHER" id="PTHR43861:SF6">
    <property type="entry name" value="METHYLTRANSFERASE TYPE 11"/>
    <property type="match status" value="1"/>
</dbReference>
<dbReference type="EMBL" id="CP095353">
    <property type="protein sequence ID" value="XAG69249.1"/>
    <property type="molecule type" value="Genomic_DNA"/>
</dbReference>
<dbReference type="SUPFAM" id="SSF53335">
    <property type="entry name" value="S-adenosyl-L-methionine-dependent methyltransferases"/>
    <property type="match status" value="2"/>
</dbReference>
<reference evidence="1" key="1">
    <citation type="submission" date="2022-03" db="EMBL/GenBank/DDBJ databases">
        <title>Sea Food Isolates.</title>
        <authorList>
            <person name="Li c."/>
        </authorList>
    </citation>
    <scope>NUCLEOTIDE SEQUENCE</scope>
    <source>
        <strain evidence="1">19CA06SA08-2</strain>
    </source>
</reference>
<gene>
    <name evidence="1" type="ORF">MRM75_22175</name>
</gene>
<dbReference type="CDD" id="cd02440">
    <property type="entry name" value="AdoMet_MTases"/>
    <property type="match status" value="1"/>
</dbReference>
<dbReference type="GO" id="GO:0032259">
    <property type="term" value="P:methylation"/>
    <property type="evidence" value="ECO:0007669"/>
    <property type="project" value="UniProtKB-KW"/>
</dbReference>
<sequence>MKKVYVGAGNDHREGFIHTDIRALPGIDIVCKAWNLSSNIKNIDEIYSRHMLEHLTTMEADYALRDWFDALKLGGTIHIVVPDIDYHARQWLNADWTEDTLCDPRSDARHSFAGLWGWQQECNPYLADYNNSYWDVHKSGYNKRRMEFLLSRIGYSDIETYIEGDFHLHAIAKKTMDKGERQISSSMRLIRADHRKRYEFAAQYLTKSDKVLDAACGVGYGSRILSEVCSMVTGIDVSEEAISFSNKHYVSHNIRYHVMDLKDIASLEGKYNAIVSFETFEHINFTSDFMSNVSQLLEDDGLFIVSTPNQSSLPFSQERFPYHIKHYTHDEMVTHFNEAGFSIEEVWSQHDPALGDMENNMNGLFLIYIAKKI</sequence>
<keyword evidence="1" id="KW-0489">Methyltransferase</keyword>
<organism evidence="1">
    <name type="scientific">bacterium 19CA06SA08-2</name>
    <dbReference type="NCBI Taxonomy" id="2920658"/>
    <lineage>
        <taxon>Bacteria</taxon>
    </lineage>
</organism>
<keyword evidence="1" id="KW-0808">Transferase</keyword>